<dbReference type="Gene3D" id="1.10.287.2460">
    <property type="match status" value="1"/>
</dbReference>
<organism evidence="4 5">
    <name type="scientific">Alkalicaulis satelles</name>
    <dbReference type="NCBI Taxonomy" id="2609175"/>
    <lineage>
        <taxon>Bacteria</taxon>
        <taxon>Pseudomonadati</taxon>
        <taxon>Pseudomonadota</taxon>
        <taxon>Alphaproteobacteria</taxon>
        <taxon>Maricaulales</taxon>
        <taxon>Maricaulaceae</taxon>
        <taxon>Alkalicaulis</taxon>
    </lineage>
</organism>
<accession>A0A5M6ZJZ8</accession>
<evidence type="ECO:0000256" key="1">
    <source>
        <dbReference type="ARBA" id="ARBA00005254"/>
    </source>
</evidence>
<dbReference type="InterPro" id="IPR029045">
    <property type="entry name" value="ClpP/crotonase-like_dom_sf"/>
</dbReference>
<dbReference type="Pfam" id="PF00378">
    <property type="entry name" value="ECH_1"/>
    <property type="match status" value="1"/>
</dbReference>
<dbReference type="Gene3D" id="3.90.226.10">
    <property type="entry name" value="2-enoyl-CoA Hydratase, Chain A, domain 1"/>
    <property type="match status" value="1"/>
</dbReference>
<dbReference type="PANTHER" id="PTHR43802:SF1">
    <property type="entry name" value="IP11341P-RELATED"/>
    <property type="match status" value="1"/>
</dbReference>
<dbReference type="RefSeq" id="WP_150022174.1">
    <property type="nucleotide sequence ID" value="NZ_VWOJ01000001.1"/>
</dbReference>
<comment type="caution">
    <text evidence="4">The sequence shown here is derived from an EMBL/GenBank/DDBJ whole genome shotgun (WGS) entry which is preliminary data.</text>
</comment>
<dbReference type="CDD" id="cd06558">
    <property type="entry name" value="crotonase-like"/>
    <property type="match status" value="1"/>
</dbReference>
<dbReference type="SUPFAM" id="SSF52096">
    <property type="entry name" value="ClpP/crotonase"/>
    <property type="match status" value="1"/>
</dbReference>
<dbReference type="AlphaFoldDB" id="A0A5M6ZJZ8"/>
<evidence type="ECO:0000256" key="3">
    <source>
        <dbReference type="SAM" id="MobiDB-lite"/>
    </source>
</evidence>
<dbReference type="EMBL" id="VWOJ01000001">
    <property type="protein sequence ID" value="KAA5805143.1"/>
    <property type="molecule type" value="Genomic_DNA"/>
</dbReference>
<feature type="region of interest" description="Disordered" evidence="3">
    <location>
        <begin position="244"/>
        <end position="264"/>
    </location>
</feature>
<proteinExistence type="inferred from homology"/>
<keyword evidence="5" id="KW-1185">Reference proteome</keyword>
<sequence length="264" mass="27503">MSILYERDGPVAVITINRPTVRNALDGASAAALAQAVRRFEADEDAAVAALTGAGGHFCAGADLKSIPDGTGPRVEETGDGPLGPTRMVTSKPVIAAVEGYAVAGGLELALWCDLRVASQTAVFGVFCRRFGVPLVDGGTVRLPRLIGQSRAMDMILTGRAVEAEEALAFGLANRVVPEGEALARACELAREIAAFPQTCLQQDRMSALEQWGLGEEAALANETRRGLHTLSSGETLDGAQRFSAGAGRHGRFDADPGSQGETS</sequence>
<dbReference type="InterPro" id="IPR018376">
    <property type="entry name" value="Enoyl-CoA_hyd/isom_CS"/>
</dbReference>
<evidence type="ECO:0000256" key="2">
    <source>
        <dbReference type="RuleBase" id="RU003707"/>
    </source>
</evidence>
<dbReference type="Proteomes" id="UP000325122">
    <property type="component" value="Unassembled WGS sequence"/>
</dbReference>
<dbReference type="PANTHER" id="PTHR43802">
    <property type="entry name" value="ENOYL-COA HYDRATASE"/>
    <property type="match status" value="1"/>
</dbReference>
<reference evidence="4 5" key="1">
    <citation type="submission" date="2019-09" db="EMBL/GenBank/DDBJ databases">
        <authorList>
            <person name="Kevbrin V."/>
            <person name="Grouzdev D.S."/>
        </authorList>
    </citation>
    <scope>NUCLEOTIDE SEQUENCE [LARGE SCALE GENOMIC DNA]</scope>
    <source>
        <strain evidence="4 5">G-192</strain>
    </source>
</reference>
<evidence type="ECO:0000313" key="4">
    <source>
        <dbReference type="EMBL" id="KAA5805143.1"/>
    </source>
</evidence>
<dbReference type="InterPro" id="IPR001753">
    <property type="entry name" value="Enoyl-CoA_hydra/iso"/>
</dbReference>
<dbReference type="PROSITE" id="PS00166">
    <property type="entry name" value="ENOYL_COA_HYDRATASE"/>
    <property type="match status" value="1"/>
</dbReference>
<dbReference type="NCBIfam" id="NF006108">
    <property type="entry name" value="PRK08259.1"/>
    <property type="match status" value="1"/>
</dbReference>
<protein>
    <submittedName>
        <fullName evidence="4">Crotonase/enoyl-CoA hydratase family protein</fullName>
    </submittedName>
</protein>
<dbReference type="GO" id="GO:0003824">
    <property type="term" value="F:catalytic activity"/>
    <property type="evidence" value="ECO:0007669"/>
    <property type="project" value="InterPro"/>
</dbReference>
<name>A0A5M6ZJZ8_9PROT</name>
<evidence type="ECO:0000313" key="5">
    <source>
        <dbReference type="Proteomes" id="UP000325122"/>
    </source>
</evidence>
<gene>
    <name evidence="4" type="ORF">F1654_03930</name>
</gene>
<comment type="similarity">
    <text evidence="1 2">Belongs to the enoyl-CoA hydratase/isomerase family.</text>
</comment>